<evidence type="ECO:0000313" key="1">
    <source>
        <dbReference type="EMBL" id="KAJ9104086.1"/>
    </source>
</evidence>
<comment type="caution">
    <text evidence="1">The sequence shown here is derived from an EMBL/GenBank/DDBJ whole genome shotgun (WGS) entry which is preliminary data.</text>
</comment>
<evidence type="ECO:0000313" key="2">
    <source>
        <dbReference type="Proteomes" id="UP001230649"/>
    </source>
</evidence>
<name>A0ACC2VZ61_9TREE</name>
<sequence>MHLPDHIANLNSYSPPSPPPNPFPNLFRHAGTSHNQGDNQQQPGSGYHQQQNDVDLSLDAQLARQLELWTNTDFTFDDDIGPFPGLEEFDVEGQKEKQDAQNEDEMDMRELFEGKVRGMKGNKNVLMDRRREMEMEQQEKAAYRNHDEFHRGPEQQQSGDAHALASASRAAAAAVHGMPTPMNSVVPPSTPSMQNLQQFSQHQQPLQAHQAQPQNQVNDLESFLSQFYNSNSLPANTSVQAQPQPSNLIKQQLGSLPHFQPQQQTNAPAQQSAASQNPSVGESLVHLLQGLTGQYNAQMQQQCPAPPVVLPLPTPTSQKMSNVTQWIERQGDGRTPFIPSNDNAQQHVERPYPGNKRRLTVDEEEMQYASAKRARQDTPPRLLDELKSIELHDMADLNRGPSSTAASVSGDSRRKSQAHGTPSRADIDLEPKSIPMGKDLVMVDGEVITHEEDKRRRNTAASARFRMKKKEREQALEKNTQMLQDRVSQLEREMESLRKGPYMTTGDSHERDLTLLLIDFSSENGWLRALVINGAPQPLSSPELQRASLSAKAPSRD</sequence>
<reference evidence="1" key="1">
    <citation type="submission" date="2023-04" db="EMBL/GenBank/DDBJ databases">
        <title>Draft Genome sequencing of Naganishia species isolated from polar environments using Oxford Nanopore Technology.</title>
        <authorList>
            <person name="Leo P."/>
            <person name="Venkateswaran K."/>
        </authorList>
    </citation>
    <scope>NUCLEOTIDE SEQUENCE</scope>
    <source>
        <strain evidence="1">MNA-CCFEE 5262</strain>
    </source>
</reference>
<accession>A0ACC2VZ61</accession>
<keyword evidence="2" id="KW-1185">Reference proteome</keyword>
<dbReference type="EMBL" id="JASBWS010000056">
    <property type="protein sequence ID" value="KAJ9104086.1"/>
    <property type="molecule type" value="Genomic_DNA"/>
</dbReference>
<gene>
    <name evidence="1" type="ORF">QFC20_004663</name>
</gene>
<protein>
    <submittedName>
        <fullName evidence="1">Uncharacterized protein</fullName>
    </submittedName>
</protein>
<proteinExistence type="predicted"/>
<dbReference type="Proteomes" id="UP001230649">
    <property type="component" value="Unassembled WGS sequence"/>
</dbReference>
<organism evidence="1 2">
    <name type="scientific">Naganishia adeliensis</name>
    <dbReference type="NCBI Taxonomy" id="92952"/>
    <lineage>
        <taxon>Eukaryota</taxon>
        <taxon>Fungi</taxon>
        <taxon>Dikarya</taxon>
        <taxon>Basidiomycota</taxon>
        <taxon>Agaricomycotina</taxon>
        <taxon>Tremellomycetes</taxon>
        <taxon>Filobasidiales</taxon>
        <taxon>Filobasidiaceae</taxon>
        <taxon>Naganishia</taxon>
    </lineage>
</organism>